<feature type="chain" id="PRO_5045296868" evidence="1">
    <location>
        <begin position="22"/>
        <end position="295"/>
    </location>
</feature>
<evidence type="ECO:0000256" key="1">
    <source>
        <dbReference type="SAM" id="SignalP"/>
    </source>
</evidence>
<keyword evidence="3" id="KW-1185">Reference proteome</keyword>
<protein>
    <submittedName>
        <fullName evidence="2">Uncharacterized protein</fullName>
    </submittedName>
</protein>
<proteinExistence type="predicted"/>
<dbReference type="EMBL" id="JBEPMU010000003">
    <property type="protein sequence ID" value="MET3652929.1"/>
    <property type="molecule type" value="Genomic_DNA"/>
</dbReference>
<comment type="caution">
    <text evidence="2">The sequence shown here is derived from an EMBL/GenBank/DDBJ whole genome shotgun (WGS) entry which is preliminary data.</text>
</comment>
<gene>
    <name evidence="2" type="ORF">ABIC75_002661</name>
</gene>
<accession>A0ABV2JVS6</accession>
<name>A0ABV2JVS6_9GAMM</name>
<sequence>MRRIAVGLAWIGALAFATSHAMDAATASYTTARDRAIAELNDAAPHMPDAELVRRDHASLQKLGSMMEGIVGPIHLEGFPTKGEYNLDTLLKEMGFGMLDGMSVKSDDGQILAVVTTESLLRIWLAQNSEDLQHPPKSGSMDVVDAFVSGEFYTSAMSDSDIAYNKYAELPVDQGAGIARAILFKPYQDYPAPYAPTGVLVAVMRGNRVVLFRKALVAPDIPECSAAYARDSKKAREQDAADRGAVAAGRVVGPSVDRDETLSNAFIHCYALRLPRTASYPALVREAQALVDLVK</sequence>
<evidence type="ECO:0000313" key="3">
    <source>
        <dbReference type="Proteomes" id="UP001549184"/>
    </source>
</evidence>
<keyword evidence="1" id="KW-0732">Signal</keyword>
<dbReference type="Proteomes" id="UP001549184">
    <property type="component" value="Unassembled WGS sequence"/>
</dbReference>
<feature type="signal peptide" evidence="1">
    <location>
        <begin position="1"/>
        <end position="21"/>
    </location>
</feature>
<dbReference type="RefSeq" id="WP_354014314.1">
    <property type="nucleotide sequence ID" value="NZ_JBEPMU010000003.1"/>
</dbReference>
<evidence type="ECO:0000313" key="2">
    <source>
        <dbReference type="EMBL" id="MET3652929.1"/>
    </source>
</evidence>
<organism evidence="2 3">
    <name type="scientific">Dyella japonica</name>
    <dbReference type="NCBI Taxonomy" id="231455"/>
    <lineage>
        <taxon>Bacteria</taxon>
        <taxon>Pseudomonadati</taxon>
        <taxon>Pseudomonadota</taxon>
        <taxon>Gammaproteobacteria</taxon>
        <taxon>Lysobacterales</taxon>
        <taxon>Rhodanobacteraceae</taxon>
        <taxon>Dyella</taxon>
    </lineage>
</organism>
<reference evidence="2 3" key="1">
    <citation type="submission" date="2024-06" db="EMBL/GenBank/DDBJ databases">
        <title>Sorghum-associated microbial communities from plants grown in Nebraska, USA.</title>
        <authorList>
            <person name="Schachtman D."/>
        </authorList>
    </citation>
    <scope>NUCLEOTIDE SEQUENCE [LARGE SCALE GENOMIC DNA]</scope>
    <source>
        <strain evidence="2 3">1073</strain>
    </source>
</reference>